<accession>A0A1H3TKM5</accession>
<evidence type="ECO:0000259" key="5">
    <source>
        <dbReference type="Pfam" id="PF00389"/>
    </source>
</evidence>
<dbReference type="PANTHER" id="PTHR10996:SF257">
    <property type="entry name" value="GLYOXYLATE REDUCTASE 1"/>
    <property type="match status" value="1"/>
</dbReference>
<dbReference type="CDD" id="cd05301">
    <property type="entry name" value="GDH"/>
    <property type="match status" value="1"/>
</dbReference>
<dbReference type="GO" id="GO:0016618">
    <property type="term" value="F:hydroxypyruvate reductase [NAD(P)H] activity"/>
    <property type="evidence" value="ECO:0007669"/>
    <property type="project" value="TreeGrafter"/>
</dbReference>
<reference evidence="7 8" key="1">
    <citation type="submission" date="2016-10" db="EMBL/GenBank/DDBJ databases">
        <authorList>
            <person name="de Groot N.N."/>
        </authorList>
    </citation>
    <scope>NUCLEOTIDE SEQUENCE [LARGE SCALE GENOMIC DNA]</scope>
    <source>
        <strain evidence="7 8">CGMCC 4.3491</strain>
    </source>
</reference>
<sequence length="540" mass="56191">MGTERAAGHVHITFELPALAAAELAATGLPTTFYAGPTGEPRSAILESVRGASGIVCMLSDRIDAEVMDAAGPSLKVVANYAVGYDNIDLAAARERGIVVSNTPGVLDNATADLTLALLLATARRVVEADRFLRAGNDWTWEPDLFVGLDVSGGATLGIVGLGRIGLAVARRAAAFDMRIIATGSRASSPEAAALGIRAVTLPELLAESDVVSLHCPLTASTRHLIGAPELRAMKSSAILINTARGPIVDEVALVEALRDGEIGGAGLDVYEWEPSVSAGLLALPNVVTAPHIGSAGIATRERMASLAVQNVAAVLAGLGAVTPVDGDAPGGSAEPEASADSAPTPVVPREFPWSEGSWTTPPAASAVDGTDLLVTAVEGSDAWRTTSYGFVHDTEHALLTPFSRDSAVEVEFTADFDGEFDQAGLFLRIADDRWVKAGLEFSEGSLQLGAVVTAPTSDWSLGPVPSWTGRRVTIRASWAGDAVTLRAHVDDEPSRLVRVLPFPPDAVAWAGPLVSAPSRADLTVRFHAWRVTEPDAALH</sequence>
<evidence type="ECO:0000256" key="4">
    <source>
        <dbReference type="SAM" id="MobiDB-lite"/>
    </source>
</evidence>
<dbReference type="InterPro" id="IPR050223">
    <property type="entry name" value="D-isomer_2-hydroxyacid_DH"/>
</dbReference>
<keyword evidence="3" id="KW-0520">NAD</keyword>
<keyword evidence="8" id="KW-1185">Reference proteome</keyword>
<dbReference type="Pfam" id="PF07081">
    <property type="entry name" value="DUF1349"/>
    <property type="match status" value="1"/>
</dbReference>
<dbReference type="InterPro" id="IPR029753">
    <property type="entry name" value="D-isomer_DH_CS"/>
</dbReference>
<dbReference type="GO" id="GO:0051287">
    <property type="term" value="F:NAD binding"/>
    <property type="evidence" value="ECO:0007669"/>
    <property type="project" value="InterPro"/>
</dbReference>
<proteinExistence type="inferred from homology"/>
<dbReference type="OrthoDB" id="117809at2"/>
<dbReference type="Pfam" id="PF00389">
    <property type="entry name" value="2-Hacid_dh"/>
    <property type="match status" value="1"/>
</dbReference>
<evidence type="ECO:0000313" key="8">
    <source>
        <dbReference type="Proteomes" id="UP000198891"/>
    </source>
</evidence>
<dbReference type="AlphaFoldDB" id="A0A1H3TKM5"/>
<dbReference type="Gene3D" id="3.40.50.720">
    <property type="entry name" value="NAD(P)-binding Rossmann-like Domain"/>
    <property type="match status" value="2"/>
</dbReference>
<gene>
    <name evidence="7" type="ORF">SAMN05216554_4300</name>
</gene>
<keyword evidence="2" id="KW-0560">Oxidoreductase</keyword>
<dbReference type="GO" id="GO:0005829">
    <property type="term" value="C:cytosol"/>
    <property type="evidence" value="ECO:0007669"/>
    <property type="project" value="TreeGrafter"/>
</dbReference>
<dbReference type="PROSITE" id="PS00670">
    <property type="entry name" value="D_2_HYDROXYACID_DH_2"/>
    <property type="match status" value="1"/>
</dbReference>
<dbReference type="Gene3D" id="2.60.120.200">
    <property type="match status" value="1"/>
</dbReference>
<dbReference type="FunFam" id="3.40.50.720:FF:000203">
    <property type="entry name" value="D-3-phosphoglycerate dehydrogenase (SerA)"/>
    <property type="match status" value="1"/>
</dbReference>
<dbReference type="GO" id="GO:0030267">
    <property type="term" value="F:glyoxylate reductase (NADPH) activity"/>
    <property type="evidence" value="ECO:0007669"/>
    <property type="project" value="TreeGrafter"/>
</dbReference>
<dbReference type="EMBL" id="FNPZ01000006">
    <property type="protein sequence ID" value="SDZ50766.1"/>
    <property type="molecule type" value="Genomic_DNA"/>
</dbReference>
<dbReference type="PANTHER" id="PTHR10996">
    <property type="entry name" value="2-HYDROXYACID DEHYDROGENASE-RELATED"/>
    <property type="match status" value="1"/>
</dbReference>
<dbReference type="Proteomes" id="UP000198891">
    <property type="component" value="Unassembled WGS sequence"/>
</dbReference>
<protein>
    <submittedName>
        <fullName evidence="7">Lactate dehydrogenase</fullName>
    </submittedName>
</protein>
<name>A0A1H3TKM5_9MICO</name>
<evidence type="ECO:0000259" key="6">
    <source>
        <dbReference type="Pfam" id="PF02826"/>
    </source>
</evidence>
<evidence type="ECO:0000256" key="2">
    <source>
        <dbReference type="ARBA" id="ARBA00023002"/>
    </source>
</evidence>
<dbReference type="SUPFAM" id="SSF51735">
    <property type="entry name" value="NAD(P)-binding Rossmann-fold domains"/>
    <property type="match status" value="1"/>
</dbReference>
<dbReference type="InterPro" id="IPR036291">
    <property type="entry name" value="NAD(P)-bd_dom_sf"/>
</dbReference>
<feature type="domain" description="D-isomer specific 2-hydroxyacid dehydrogenase NAD-binding" evidence="6">
    <location>
        <begin position="116"/>
        <end position="294"/>
    </location>
</feature>
<dbReference type="InterPro" id="IPR013320">
    <property type="entry name" value="ConA-like_dom_sf"/>
</dbReference>
<dbReference type="InterPro" id="IPR006139">
    <property type="entry name" value="D-isomer_2_OHA_DH_cat_dom"/>
</dbReference>
<dbReference type="InterPro" id="IPR009784">
    <property type="entry name" value="DUF1349"/>
</dbReference>
<comment type="similarity">
    <text evidence="1">Belongs to the D-isomer specific 2-hydroxyacid dehydrogenase family.</text>
</comment>
<organism evidence="7 8">
    <name type="scientific">Herbiconiux ginsengi</name>
    <dbReference type="NCBI Taxonomy" id="381665"/>
    <lineage>
        <taxon>Bacteria</taxon>
        <taxon>Bacillati</taxon>
        <taxon>Actinomycetota</taxon>
        <taxon>Actinomycetes</taxon>
        <taxon>Micrococcales</taxon>
        <taxon>Microbacteriaceae</taxon>
        <taxon>Herbiconiux</taxon>
    </lineage>
</organism>
<feature type="domain" description="D-isomer specific 2-hydroxyacid dehydrogenase catalytic" evidence="5">
    <location>
        <begin position="39"/>
        <end position="318"/>
    </location>
</feature>
<feature type="compositionally biased region" description="Low complexity" evidence="4">
    <location>
        <begin position="333"/>
        <end position="344"/>
    </location>
</feature>
<dbReference type="InterPro" id="IPR006140">
    <property type="entry name" value="D-isomer_DH_NAD-bd"/>
</dbReference>
<dbReference type="SUPFAM" id="SSF52283">
    <property type="entry name" value="Formate/glycerate dehydrogenase catalytic domain-like"/>
    <property type="match status" value="1"/>
</dbReference>
<evidence type="ECO:0000313" key="7">
    <source>
        <dbReference type="EMBL" id="SDZ50766.1"/>
    </source>
</evidence>
<feature type="region of interest" description="Disordered" evidence="4">
    <location>
        <begin position="327"/>
        <end position="346"/>
    </location>
</feature>
<evidence type="ECO:0000256" key="1">
    <source>
        <dbReference type="ARBA" id="ARBA00005854"/>
    </source>
</evidence>
<dbReference type="SUPFAM" id="SSF49899">
    <property type="entry name" value="Concanavalin A-like lectins/glucanases"/>
    <property type="match status" value="1"/>
</dbReference>
<dbReference type="Pfam" id="PF02826">
    <property type="entry name" value="2-Hacid_dh_C"/>
    <property type="match status" value="1"/>
</dbReference>
<evidence type="ECO:0000256" key="3">
    <source>
        <dbReference type="ARBA" id="ARBA00023027"/>
    </source>
</evidence>
<dbReference type="PROSITE" id="PS00671">
    <property type="entry name" value="D_2_HYDROXYACID_DH_3"/>
    <property type="match status" value="1"/>
</dbReference>
<dbReference type="STRING" id="381665.SAMN05216554_4300"/>